<dbReference type="EMBL" id="CP141881">
    <property type="protein sequence ID" value="WRT63492.1"/>
    <property type="molecule type" value="Genomic_DNA"/>
</dbReference>
<dbReference type="Gene3D" id="3.40.50.1240">
    <property type="entry name" value="Phosphoglycerate mutase-like"/>
    <property type="match status" value="1"/>
</dbReference>
<dbReference type="InterPro" id="IPR051695">
    <property type="entry name" value="Phosphoglycerate_Mutase"/>
</dbReference>
<dbReference type="SUPFAM" id="SSF53254">
    <property type="entry name" value="Phosphoglycerate mutase-like"/>
    <property type="match status" value="1"/>
</dbReference>
<dbReference type="GeneID" id="87952528"/>
<gene>
    <name evidence="2" type="ORF">IL334_000397</name>
</gene>
<proteinExistence type="predicted"/>
<accession>A0ABZ1CT91</accession>
<organism evidence="2 3">
    <name type="scientific">Kwoniella shivajii</name>
    <dbReference type="NCBI Taxonomy" id="564305"/>
    <lineage>
        <taxon>Eukaryota</taxon>
        <taxon>Fungi</taxon>
        <taxon>Dikarya</taxon>
        <taxon>Basidiomycota</taxon>
        <taxon>Agaricomycotina</taxon>
        <taxon>Tremellomycetes</taxon>
        <taxon>Tremellales</taxon>
        <taxon>Cryptococcaceae</taxon>
        <taxon>Kwoniella</taxon>
    </lineage>
</organism>
<dbReference type="InterPro" id="IPR029033">
    <property type="entry name" value="His_PPase_superfam"/>
</dbReference>
<protein>
    <recommendedName>
        <fullName evidence="4">Phosphoglycerate mutase</fullName>
    </recommendedName>
</protein>
<sequence>MPPDIRLYIVRHGKTEYNVKDIIQGQLDIPLNSLGRSQAEESSEKFRNIIIDELWSSDLSRAKETAKIISQYHVGLPLQVDARLKERGMGSWQGKPNEEVGMSSEPDDVESYQATTHRTIAWLHDLLSAHISATESVRSVVVVTHEDCITSLAQCIRSGSSDIDQSLLFDVKEGIGMEDGCPNLGVSKIEFSYDDLKWKGTVFAWSEVGPV</sequence>
<dbReference type="PANTHER" id="PTHR46517">
    <property type="entry name" value="FRUCTOSE-2,6-BISPHOSPHATASE TIGAR"/>
    <property type="match status" value="1"/>
</dbReference>
<evidence type="ECO:0008006" key="4">
    <source>
        <dbReference type="Google" id="ProtNLM"/>
    </source>
</evidence>
<dbReference type="Pfam" id="PF00300">
    <property type="entry name" value="His_Phos_1"/>
    <property type="match status" value="1"/>
</dbReference>
<evidence type="ECO:0000256" key="1">
    <source>
        <dbReference type="ARBA" id="ARBA00022801"/>
    </source>
</evidence>
<name>A0ABZ1CT91_9TREE</name>
<dbReference type="InterPro" id="IPR013078">
    <property type="entry name" value="His_Pase_superF_clade-1"/>
</dbReference>
<dbReference type="RefSeq" id="XP_062788232.1">
    <property type="nucleotide sequence ID" value="XM_062932181.1"/>
</dbReference>
<dbReference type="PANTHER" id="PTHR46517:SF1">
    <property type="entry name" value="FRUCTOSE-2,6-BISPHOSPHATASE TIGAR"/>
    <property type="match status" value="1"/>
</dbReference>
<dbReference type="Proteomes" id="UP001329825">
    <property type="component" value="Chromosome 1"/>
</dbReference>
<dbReference type="SMART" id="SM00855">
    <property type="entry name" value="PGAM"/>
    <property type="match status" value="1"/>
</dbReference>
<keyword evidence="3" id="KW-1185">Reference proteome</keyword>
<keyword evidence="1" id="KW-0378">Hydrolase</keyword>
<reference evidence="2 3" key="1">
    <citation type="submission" date="2024-01" db="EMBL/GenBank/DDBJ databases">
        <title>Comparative genomics of Cryptococcus and Kwoniella reveals pathogenesis evolution and contrasting modes of karyotype evolution via chromosome fusion or intercentromeric recombination.</title>
        <authorList>
            <person name="Coelho M.A."/>
            <person name="David-Palma M."/>
            <person name="Shea T."/>
            <person name="Bowers K."/>
            <person name="McGinley-Smith S."/>
            <person name="Mohammad A.W."/>
            <person name="Gnirke A."/>
            <person name="Yurkov A.M."/>
            <person name="Nowrousian M."/>
            <person name="Sun S."/>
            <person name="Cuomo C.A."/>
            <person name="Heitman J."/>
        </authorList>
    </citation>
    <scope>NUCLEOTIDE SEQUENCE [LARGE SCALE GENOMIC DNA]</scope>
    <source>
        <strain evidence="2">CBS 11374</strain>
    </source>
</reference>
<dbReference type="CDD" id="cd07067">
    <property type="entry name" value="HP_PGM_like"/>
    <property type="match status" value="1"/>
</dbReference>
<evidence type="ECO:0000313" key="2">
    <source>
        <dbReference type="EMBL" id="WRT63492.1"/>
    </source>
</evidence>
<evidence type="ECO:0000313" key="3">
    <source>
        <dbReference type="Proteomes" id="UP001329825"/>
    </source>
</evidence>